<dbReference type="SUPFAM" id="SSF53178">
    <property type="entry name" value="Peptidyl-tRNA hydrolase-like"/>
    <property type="match status" value="1"/>
</dbReference>
<dbReference type="Proteomes" id="UP000471298">
    <property type="component" value="Unassembled WGS sequence"/>
</dbReference>
<evidence type="ECO:0000256" key="7">
    <source>
        <dbReference type="HAMAP-Rule" id="MF_00083"/>
    </source>
</evidence>
<evidence type="ECO:0000256" key="5">
    <source>
        <dbReference type="ARBA" id="ARBA00038063"/>
    </source>
</evidence>
<proteinExistence type="inferred from homology"/>
<dbReference type="InterPro" id="IPR018171">
    <property type="entry name" value="Pept_tRNA_hydro_CS"/>
</dbReference>
<accession>A0A6N7EVU8</accession>
<evidence type="ECO:0000256" key="9">
    <source>
        <dbReference type="RuleBase" id="RU004320"/>
    </source>
</evidence>
<comment type="subunit">
    <text evidence="7">Monomer.</text>
</comment>
<comment type="similarity">
    <text evidence="5 7 9">Belongs to the PTH family.</text>
</comment>
<dbReference type="InterPro" id="IPR001328">
    <property type="entry name" value="Pept_tRNA_hydro"/>
</dbReference>
<feature type="site" description="Discriminates between blocked and unblocked aminoacyl-tRNA" evidence="7">
    <location>
        <position position="12"/>
    </location>
</feature>
<feature type="binding site" evidence="7">
    <location>
        <position position="66"/>
    </location>
    <ligand>
        <name>tRNA</name>
        <dbReference type="ChEBI" id="CHEBI:17843"/>
    </ligand>
</feature>
<keyword evidence="7" id="KW-0963">Cytoplasm</keyword>
<dbReference type="PANTHER" id="PTHR17224:SF1">
    <property type="entry name" value="PEPTIDYL-TRNA HYDROLASE"/>
    <property type="match status" value="1"/>
</dbReference>
<comment type="function">
    <text evidence="7">Catalyzes the release of premature peptidyl moieties from peptidyl-tRNA molecules trapped in stalled 50S ribosomal subunits, and thus maintains levels of free tRNAs and 50S ribosomes.</text>
</comment>
<comment type="catalytic activity">
    <reaction evidence="7 8">
        <text>an N-acyl-L-alpha-aminoacyl-tRNA + H2O = an N-acyl-L-amino acid + a tRNA + H(+)</text>
        <dbReference type="Rhea" id="RHEA:54448"/>
        <dbReference type="Rhea" id="RHEA-COMP:10123"/>
        <dbReference type="Rhea" id="RHEA-COMP:13883"/>
        <dbReference type="ChEBI" id="CHEBI:15377"/>
        <dbReference type="ChEBI" id="CHEBI:15378"/>
        <dbReference type="ChEBI" id="CHEBI:59874"/>
        <dbReference type="ChEBI" id="CHEBI:78442"/>
        <dbReference type="ChEBI" id="CHEBI:138191"/>
        <dbReference type="EC" id="3.1.1.29"/>
    </reaction>
</comment>
<gene>
    <name evidence="7" type="primary">pth</name>
    <name evidence="10" type="ORF">GCU85_02215</name>
</gene>
<dbReference type="InParanoid" id="A0A6N7EVU8"/>
<dbReference type="PANTHER" id="PTHR17224">
    <property type="entry name" value="PEPTIDYL-TRNA HYDROLASE"/>
    <property type="match status" value="1"/>
</dbReference>
<dbReference type="InterPro" id="IPR036416">
    <property type="entry name" value="Pept_tRNA_hydro_sf"/>
</dbReference>
<feature type="binding site" evidence="7">
    <location>
        <position position="68"/>
    </location>
    <ligand>
        <name>tRNA</name>
        <dbReference type="ChEBI" id="CHEBI:17843"/>
    </ligand>
</feature>
<sequence>MSNIKLVVGLGNPGEKYAKTRHNAGFWFLEQLTPVTSFSFNKTFNGEIADAHIGQHKCYLFKPTTFMNLSGDAVQRVMQFYKITAPEMLVAHDELDFPAGTCRLKKDGGHGGHNGLRDIINKTGNANFMRLRIGIDHPGHASQVAHYVLKSPGLADKTRIDNALIEACNAFNVLLSDGFDAAVQQLHQR</sequence>
<dbReference type="GO" id="GO:0000049">
    <property type="term" value="F:tRNA binding"/>
    <property type="evidence" value="ECO:0007669"/>
    <property type="project" value="UniProtKB-UniRule"/>
</dbReference>
<evidence type="ECO:0000256" key="6">
    <source>
        <dbReference type="ARBA" id="ARBA00050038"/>
    </source>
</evidence>
<evidence type="ECO:0000256" key="8">
    <source>
        <dbReference type="RuleBase" id="RU000673"/>
    </source>
</evidence>
<keyword evidence="3 7" id="KW-0378">Hydrolase</keyword>
<protein>
    <recommendedName>
        <fullName evidence="6 7">Peptidyl-tRNA hydrolase</fullName>
        <shortName evidence="7">Pth</shortName>
        <ecNumber evidence="1 7">3.1.1.29</ecNumber>
    </recommendedName>
</protein>
<evidence type="ECO:0000313" key="11">
    <source>
        <dbReference type="Proteomes" id="UP000471298"/>
    </source>
</evidence>
<comment type="subcellular location">
    <subcellularLocation>
        <location evidence="7">Cytoplasm</location>
    </subcellularLocation>
</comment>
<comment type="function">
    <text evidence="7">Hydrolyzes ribosome-free peptidyl-tRNAs (with 1 or more amino acids incorporated), which drop off the ribosome during protein synthesis, or as a result of ribosome stalling.</text>
</comment>
<dbReference type="RefSeq" id="WP_152808919.1">
    <property type="nucleotide sequence ID" value="NZ_WHNW01000002.1"/>
</dbReference>
<evidence type="ECO:0000256" key="4">
    <source>
        <dbReference type="ARBA" id="ARBA00022884"/>
    </source>
</evidence>
<dbReference type="EMBL" id="WHNW01000002">
    <property type="protein sequence ID" value="MPV85549.1"/>
    <property type="molecule type" value="Genomic_DNA"/>
</dbReference>
<organism evidence="10 11">
    <name type="scientific">Ostreibacterium oceani</name>
    <dbReference type="NCBI Taxonomy" id="2654998"/>
    <lineage>
        <taxon>Bacteria</taxon>
        <taxon>Pseudomonadati</taxon>
        <taxon>Pseudomonadota</taxon>
        <taxon>Gammaproteobacteria</taxon>
        <taxon>Cardiobacteriales</taxon>
        <taxon>Ostreibacteriaceae</taxon>
        <taxon>Ostreibacterium</taxon>
    </lineage>
</organism>
<dbReference type="NCBIfam" id="TIGR00447">
    <property type="entry name" value="pth"/>
    <property type="match status" value="1"/>
</dbReference>
<dbReference type="HAMAP" id="MF_00083">
    <property type="entry name" value="Pept_tRNA_hydro_bact"/>
    <property type="match status" value="1"/>
</dbReference>
<dbReference type="GO" id="GO:0004045">
    <property type="term" value="F:peptidyl-tRNA hydrolase activity"/>
    <property type="evidence" value="ECO:0007669"/>
    <property type="project" value="UniProtKB-UniRule"/>
</dbReference>
<evidence type="ECO:0000313" key="10">
    <source>
        <dbReference type="EMBL" id="MPV85549.1"/>
    </source>
</evidence>
<keyword evidence="4 7" id="KW-0694">RNA-binding</keyword>
<reference evidence="10 11" key="1">
    <citation type="submission" date="2019-10" db="EMBL/GenBank/DDBJ databases">
        <title>Cardiobacteriales fam. a chemoheterotrophic member of the order Cardiobacteriales, and proposal of Cardiobacteriales fam. nov.</title>
        <authorList>
            <person name="Wang C."/>
        </authorList>
    </citation>
    <scope>NUCLEOTIDE SEQUENCE [LARGE SCALE GENOMIC DNA]</scope>
    <source>
        <strain evidence="10 11">ML27</strain>
    </source>
</reference>
<dbReference type="AlphaFoldDB" id="A0A6N7EVU8"/>
<dbReference type="CDD" id="cd00462">
    <property type="entry name" value="PTH"/>
    <property type="match status" value="1"/>
</dbReference>
<dbReference type="GO" id="GO:0006515">
    <property type="term" value="P:protein quality control for misfolded or incompletely synthesized proteins"/>
    <property type="evidence" value="ECO:0007669"/>
    <property type="project" value="UniProtKB-UniRule"/>
</dbReference>
<dbReference type="GO" id="GO:0072344">
    <property type="term" value="P:rescue of stalled ribosome"/>
    <property type="evidence" value="ECO:0007669"/>
    <property type="project" value="UniProtKB-UniRule"/>
</dbReference>
<dbReference type="FunCoup" id="A0A6N7EVU8">
    <property type="interactions" value="379"/>
</dbReference>
<feature type="binding site" evidence="7">
    <location>
        <position position="114"/>
    </location>
    <ligand>
        <name>tRNA</name>
        <dbReference type="ChEBI" id="CHEBI:17843"/>
    </ligand>
</feature>
<evidence type="ECO:0000256" key="3">
    <source>
        <dbReference type="ARBA" id="ARBA00022801"/>
    </source>
</evidence>
<feature type="active site" description="Proton acceptor" evidence="7">
    <location>
        <position position="22"/>
    </location>
</feature>
<keyword evidence="11" id="KW-1185">Reference proteome</keyword>
<dbReference type="PROSITE" id="PS01196">
    <property type="entry name" value="PEPT_TRNA_HYDROL_2"/>
    <property type="match status" value="1"/>
</dbReference>
<dbReference type="EC" id="3.1.1.29" evidence="1 7"/>
<name>A0A6N7EVU8_9GAMM</name>
<feature type="binding site" evidence="7">
    <location>
        <position position="17"/>
    </location>
    <ligand>
        <name>tRNA</name>
        <dbReference type="ChEBI" id="CHEBI:17843"/>
    </ligand>
</feature>
<dbReference type="Gene3D" id="3.40.50.1470">
    <property type="entry name" value="Peptidyl-tRNA hydrolase"/>
    <property type="match status" value="1"/>
</dbReference>
<dbReference type="PROSITE" id="PS01195">
    <property type="entry name" value="PEPT_TRNA_HYDROL_1"/>
    <property type="match status" value="1"/>
</dbReference>
<feature type="site" description="Stabilizes the basic form of H active site to accept a proton" evidence="7">
    <location>
        <position position="93"/>
    </location>
</feature>
<keyword evidence="2 7" id="KW-0820">tRNA-binding</keyword>
<comment type="caution">
    <text evidence="10">The sequence shown here is derived from an EMBL/GenBank/DDBJ whole genome shotgun (WGS) entry which is preliminary data.</text>
</comment>
<dbReference type="GO" id="GO:0005737">
    <property type="term" value="C:cytoplasm"/>
    <property type="evidence" value="ECO:0007669"/>
    <property type="project" value="UniProtKB-SubCell"/>
</dbReference>
<dbReference type="FunFam" id="3.40.50.1470:FF:000001">
    <property type="entry name" value="Peptidyl-tRNA hydrolase"/>
    <property type="match status" value="1"/>
</dbReference>
<evidence type="ECO:0000256" key="1">
    <source>
        <dbReference type="ARBA" id="ARBA00013260"/>
    </source>
</evidence>
<evidence type="ECO:0000256" key="2">
    <source>
        <dbReference type="ARBA" id="ARBA00022555"/>
    </source>
</evidence>
<dbReference type="Pfam" id="PF01195">
    <property type="entry name" value="Pept_tRNA_hydro"/>
    <property type="match status" value="1"/>
</dbReference>